<proteinExistence type="predicted"/>
<dbReference type="EMBL" id="CM001751">
    <property type="protein sequence ID" value="KJB76812.1"/>
    <property type="molecule type" value="Genomic_DNA"/>
</dbReference>
<sequence length="104" mass="11454">MFFLQKACSAPRPASVAVALFLNFTAFTNHLPVDHSFSPAFLSQLVYYLDQSIPLQNNLSPYGLSPFPRLFRGDPSVGVEIEAALPLPPPALNLNQNNTIIRIN</sequence>
<accession>A0A0D2S108</accession>
<name>A0A0D2S108_GOSRA</name>
<dbReference type="AlphaFoldDB" id="A0A0D2S108"/>
<dbReference type="Proteomes" id="UP000032304">
    <property type="component" value="Chromosome 12"/>
</dbReference>
<evidence type="ECO:0000313" key="1">
    <source>
        <dbReference type="EMBL" id="KJB76812.1"/>
    </source>
</evidence>
<keyword evidence="2" id="KW-1185">Reference proteome</keyword>
<dbReference type="Gramene" id="KJB76812">
    <property type="protein sequence ID" value="KJB76812"/>
    <property type="gene ID" value="B456_012G108200"/>
</dbReference>
<organism evidence="1 2">
    <name type="scientific">Gossypium raimondii</name>
    <name type="common">Peruvian cotton</name>
    <name type="synonym">Gossypium klotzschianum subsp. raimondii</name>
    <dbReference type="NCBI Taxonomy" id="29730"/>
    <lineage>
        <taxon>Eukaryota</taxon>
        <taxon>Viridiplantae</taxon>
        <taxon>Streptophyta</taxon>
        <taxon>Embryophyta</taxon>
        <taxon>Tracheophyta</taxon>
        <taxon>Spermatophyta</taxon>
        <taxon>Magnoliopsida</taxon>
        <taxon>eudicotyledons</taxon>
        <taxon>Gunneridae</taxon>
        <taxon>Pentapetalae</taxon>
        <taxon>rosids</taxon>
        <taxon>malvids</taxon>
        <taxon>Malvales</taxon>
        <taxon>Malvaceae</taxon>
        <taxon>Malvoideae</taxon>
        <taxon>Gossypium</taxon>
    </lineage>
</organism>
<evidence type="ECO:0000313" key="2">
    <source>
        <dbReference type="Proteomes" id="UP000032304"/>
    </source>
</evidence>
<reference evidence="1 2" key="1">
    <citation type="journal article" date="2012" name="Nature">
        <title>Repeated polyploidization of Gossypium genomes and the evolution of spinnable cotton fibres.</title>
        <authorList>
            <person name="Paterson A.H."/>
            <person name="Wendel J.F."/>
            <person name="Gundlach H."/>
            <person name="Guo H."/>
            <person name="Jenkins J."/>
            <person name="Jin D."/>
            <person name="Llewellyn D."/>
            <person name="Showmaker K.C."/>
            <person name="Shu S."/>
            <person name="Udall J."/>
            <person name="Yoo M.J."/>
            <person name="Byers R."/>
            <person name="Chen W."/>
            <person name="Doron-Faigenboim A."/>
            <person name="Duke M.V."/>
            <person name="Gong L."/>
            <person name="Grimwood J."/>
            <person name="Grover C."/>
            <person name="Grupp K."/>
            <person name="Hu G."/>
            <person name="Lee T.H."/>
            <person name="Li J."/>
            <person name="Lin L."/>
            <person name="Liu T."/>
            <person name="Marler B.S."/>
            <person name="Page J.T."/>
            <person name="Roberts A.W."/>
            <person name="Romanel E."/>
            <person name="Sanders W.S."/>
            <person name="Szadkowski E."/>
            <person name="Tan X."/>
            <person name="Tang H."/>
            <person name="Xu C."/>
            <person name="Wang J."/>
            <person name="Wang Z."/>
            <person name="Zhang D."/>
            <person name="Zhang L."/>
            <person name="Ashrafi H."/>
            <person name="Bedon F."/>
            <person name="Bowers J.E."/>
            <person name="Brubaker C.L."/>
            <person name="Chee P.W."/>
            <person name="Das S."/>
            <person name="Gingle A.R."/>
            <person name="Haigler C.H."/>
            <person name="Harker D."/>
            <person name="Hoffmann L.V."/>
            <person name="Hovav R."/>
            <person name="Jones D.C."/>
            <person name="Lemke C."/>
            <person name="Mansoor S."/>
            <person name="ur Rahman M."/>
            <person name="Rainville L.N."/>
            <person name="Rambani A."/>
            <person name="Reddy U.K."/>
            <person name="Rong J.K."/>
            <person name="Saranga Y."/>
            <person name="Scheffler B.E."/>
            <person name="Scheffler J.A."/>
            <person name="Stelly D.M."/>
            <person name="Triplett B.A."/>
            <person name="Van Deynze A."/>
            <person name="Vaslin M.F."/>
            <person name="Waghmare V.N."/>
            <person name="Walford S.A."/>
            <person name="Wright R.J."/>
            <person name="Zaki E.A."/>
            <person name="Zhang T."/>
            <person name="Dennis E.S."/>
            <person name="Mayer K.F."/>
            <person name="Peterson D.G."/>
            <person name="Rokhsar D.S."/>
            <person name="Wang X."/>
            <person name="Schmutz J."/>
        </authorList>
    </citation>
    <scope>NUCLEOTIDE SEQUENCE [LARGE SCALE GENOMIC DNA]</scope>
</reference>
<protein>
    <submittedName>
        <fullName evidence="1">Uncharacterized protein</fullName>
    </submittedName>
</protein>
<gene>
    <name evidence="1" type="ORF">B456_012G108200</name>
</gene>